<evidence type="ECO:0000313" key="3">
    <source>
        <dbReference type="Proteomes" id="UP000473525"/>
    </source>
</evidence>
<dbReference type="CDD" id="cd00657">
    <property type="entry name" value="Ferritin_like"/>
    <property type="match status" value="1"/>
</dbReference>
<evidence type="ECO:0000259" key="1">
    <source>
        <dbReference type="Pfam" id="PF14530"/>
    </source>
</evidence>
<dbReference type="InterPro" id="IPR009078">
    <property type="entry name" value="Ferritin-like_SF"/>
</dbReference>
<dbReference type="InterPro" id="IPR012347">
    <property type="entry name" value="Ferritin-like"/>
</dbReference>
<reference evidence="2 3" key="1">
    <citation type="submission" date="2019-12" db="EMBL/GenBank/DDBJ databases">
        <authorList>
            <person name="Huq M.A."/>
        </authorList>
    </citation>
    <scope>NUCLEOTIDE SEQUENCE [LARGE SCALE GENOMIC DNA]</scope>
    <source>
        <strain evidence="2 3">MAH-18</strain>
    </source>
</reference>
<dbReference type="SUPFAM" id="SSF47240">
    <property type="entry name" value="Ferritin-like"/>
    <property type="match status" value="1"/>
</dbReference>
<feature type="domain" description="DUF4439" evidence="1">
    <location>
        <begin position="6"/>
        <end position="138"/>
    </location>
</feature>
<name>A0A6L6XNT0_9ACTN</name>
<accession>A0A6L6XNT0</accession>
<organism evidence="2 3">
    <name type="scientific">Nocardioides agri</name>
    <dbReference type="NCBI Taxonomy" id="2682843"/>
    <lineage>
        <taxon>Bacteria</taxon>
        <taxon>Bacillati</taxon>
        <taxon>Actinomycetota</taxon>
        <taxon>Actinomycetes</taxon>
        <taxon>Propionibacteriales</taxon>
        <taxon>Nocardioidaceae</taxon>
        <taxon>Nocardioides</taxon>
    </lineage>
</organism>
<dbReference type="EMBL" id="WSEK01000004">
    <property type="protein sequence ID" value="MVQ48246.1"/>
    <property type="molecule type" value="Genomic_DNA"/>
</dbReference>
<dbReference type="Proteomes" id="UP000473525">
    <property type="component" value="Unassembled WGS sequence"/>
</dbReference>
<dbReference type="Pfam" id="PF14530">
    <property type="entry name" value="DUF4439"/>
    <property type="match status" value="1"/>
</dbReference>
<comment type="caution">
    <text evidence="2">The sequence shown here is derived from an EMBL/GenBank/DDBJ whole genome shotgun (WGS) entry which is preliminary data.</text>
</comment>
<protein>
    <submittedName>
        <fullName evidence="2">DUF4439 domain-containing protein</fullName>
    </submittedName>
</protein>
<gene>
    <name evidence="2" type="ORF">GON03_03565</name>
</gene>
<dbReference type="InterPro" id="IPR029447">
    <property type="entry name" value="DUF4439"/>
</dbReference>
<dbReference type="RefSeq" id="WP_157340344.1">
    <property type="nucleotide sequence ID" value="NZ_WSEK01000004.1"/>
</dbReference>
<keyword evidence="3" id="KW-1185">Reference proteome</keyword>
<proteinExistence type="predicted"/>
<dbReference type="AlphaFoldDB" id="A0A6L6XNT0"/>
<sequence>MTDVDALQTTLAAEHAAVWVYGLLGGRTSASATPELYRSVSAAYAAHRGRRDQLVRILSERGETPVASDPAYEVSAPVTGPDRARAVALETEQACAATYAWLVANAVAGERQWAIGALNEAAVRELAFRGTPEMFPGAGEYADR</sequence>
<evidence type="ECO:0000313" key="2">
    <source>
        <dbReference type="EMBL" id="MVQ48246.1"/>
    </source>
</evidence>
<dbReference type="Gene3D" id="1.20.1260.10">
    <property type="match status" value="1"/>
</dbReference>